<evidence type="ECO:0000256" key="4">
    <source>
        <dbReference type="ARBA" id="ARBA00022691"/>
    </source>
</evidence>
<reference evidence="7 8" key="1">
    <citation type="submission" date="2019-08" db="EMBL/GenBank/DDBJ databases">
        <title>In-depth cultivation of the pig gut microbiome towards novel bacterial diversity and tailored functional studies.</title>
        <authorList>
            <person name="Wylensek D."/>
            <person name="Hitch T.C.A."/>
            <person name="Clavel T."/>
        </authorList>
    </citation>
    <scope>NUCLEOTIDE SEQUENCE [LARGE SCALE GENOMIC DNA]</scope>
    <source>
        <strain evidence="7 8">BSM-380-WT-5A</strain>
    </source>
</reference>
<dbReference type="Pfam" id="PF01888">
    <property type="entry name" value="CbiD"/>
    <property type="match status" value="1"/>
</dbReference>
<evidence type="ECO:0000256" key="5">
    <source>
        <dbReference type="HAMAP-Rule" id="MF_00787"/>
    </source>
</evidence>
<evidence type="ECO:0000256" key="3">
    <source>
        <dbReference type="ARBA" id="ARBA00022679"/>
    </source>
</evidence>
<dbReference type="UniPathway" id="UPA00148">
    <property type="reaction ID" value="UER00227"/>
</dbReference>
<dbReference type="SUPFAM" id="SSF111342">
    <property type="entry name" value="CbiD-like"/>
    <property type="match status" value="1"/>
</dbReference>
<accession>A0A7X2TL10</accession>
<dbReference type="EMBL" id="VUMS01000014">
    <property type="protein sequence ID" value="MST66831.1"/>
    <property type="molecule type" value="Genomic_DNA"/>
</dbReference>
<dbReference type="PIRSF" id="PIRSF026782">
    <property type="entry name" value="CbiD"/>
    <property type="match status" value="1"/>
</dbReference>
<dbReference type="GO" id="GO:0019251">
    <property type="term" value="P:anaerobic cobalamin biosynthetic process"/>
    <property type="evidence" value="ECO:0007669"/>
    <property type="project" value="UniProtKB-UniRule"/>
</dbReference>
<keyword evidence="1 5" id="KW-0169">Cobalamin biosynthesis</keyword>
<dbReference type="Proteomes" id="UP000440513">
    <property type="component" value="Unassembled WGS sequence"/>
</dbReference>
<keyword evidence="8" id="KW-1185">Reference proteome</keyword>
<gene>
    <name evidence="5 7" type="primary">cbiD</name>
    <name evidence="7" type="ORF">FYJ57_08850</name>
</gene>
<evidence type="ECO:0000256" key="1">
    <source>
        <dbReference type="ARBA" id="ARBA00022573"/>
    </source>
</evidence>
<dbReference type="RefSeq" id="WP_118634058.1">
    <property type="nucleotide sequence ID" value="NZ_JBQHRL010000001.1"/>
</dbReference>
<comment type="pathway">
    <text evidence="5">Cofactor biosynthesis; adenosylcobalamin biosynthesis; cob(II)yrinate a,c-diamide from sirohydrochlorin (anaerobic route): step 6/10.</text>
</comment>
<dbReference type="PANTHER" id="PTHR35863:SF1">
    <property type="entry name" value="COBALT-PRECORRIN-5B C(1)-METHYLTRANSFERASE"/>
    <property type="match status" value="1"/>
</dbReference>
<organism evidence="7 8">
    <name type="scientific">Oliverpabstia intestinalis</name>
    <dbReference type="NCBI Taxonomy" id="2606633"/>
    <lineage>
        <taxon>Bacteria</taxon>
        <taxon>Bacillati</taxon>
        <taxon>Bacillota</taxon>
        <taxon>Clostridia</taxon>
        <taxon>Lachnospirales</taxon>
        <taxon>Lachnospiraceae</taxon>
        <taxon>Oliverpabstia</taxon>
    </lineage>
</organism>
<name>A0A7X2TL10_9FIRM</name>
<keyword evidence="4 5" id="KW-0949">S-adenosyl-L-methionine</keyword>
<comment type="catalytic activity">
    <reaction evidence="5">
        <text>Co-precorrin-5B + S-adenosyl-L-methionine = Co-precorrin-6A + S-adenosyl-L-homocysteine</text>
        <dbReference type="Rhea" id="RHEA:26285"/>
        <dbReference type="ChEBI" id="CHEBI:57856"/>
        <dbReference type="ChEBI" id="CHEBI:59789"/>
        <dbReference type="ChEBI" id="CHEBI:60063"/>
        <dbReference type="ChEBI" id="CHEBI:60064"/>
        <dbReference type="EC" id="2.1.1.195"/>
    </reaction>
</comment>
<feature type="region of interest" description="Disordered" evidence="6">
    <location>
        <begin position="385"/>
        <end position="413"/>
    </location>
</feature>
<dbReference type="GO" id="GO:0008168">
    <property type="term" value="F:methyltransferase activity"/>
    <property type="evidence" value="ECO:0007669"/>
    <property type="project" value="UniProtKB-UniRule"/>
</dbReference>
<dbReference type="EC" id="2.1.1.195" evidence="5"/>
<dbReference type="GO" id="GO:0032259">
    <property type="term" value="P:methylation"/>
    <property type="evidence" value="ECO:0007669"/>
    <property type="project" value="UniProtKB-KW"/>
</dbReference>
<dbReference type="Gene3D" id="3.30.2110.10">
    <property type="entry name" value="CbiD-like"/>
    <property type="match status" value="1"/>
</dbReference>
<dbReference type="PANTHER" id="PTHR35863">
    <property type="entry name" value="COBALT-PRECORRIN-5B C(1)-METHYLTRANSFERASE"/>
    <property type="match status" value="1"/>
</dbReference>
<dbReference type="HAMAP" id="MF_00787">
    <property type="entry name" value="CbiD"/>
    <property type="match status" value="1"/>
</dbReference>
<protein>
    <recommendedName>
        <fullName evidence="5">Cobalt-precorrin-5B C(1)-methyltransferase</fullName>
        <ecNumber evidence="5">2.1.1.195</ecNumber>
    </recommendedName>
    <alternativeName>
        <fullName evidence="5">Cobalt-precorrin-6A synthase</fullName>
    </alternativeName>
</protein>
<dbReference type="InterPro" id="IPR036074">
    <property type="entry name" value="CbiD_sf"/>
</dbReference>
<sequence>MDKKTHRTGLEGYYAVDEKNRKLRYGYTTGSCAAAAAQAATRMLLTGEKVEEVALQTPKGILLHLLIEEISMDEGRVRCAVQKDGGDDPDVTTGIYVYANVSRRDAPQITLDGGIGVGRVTRPGLWQAVGEAAINKVPRQMILENVEQVCKEYHYTGGLDVQIEIPAGVELAKKTFNPRLGIEGGISVLGTSGIVIPMSETALVASLRLEMKMLVEGGGSYLVITPGNYGQAFSKEQTRLDLTYSMKCSNYVGETLDMARELGVKGILFISHIGKFVKVAGGIMNTHSRQADSRSELMAANAIRAGADLETAKEILDTITTEQSVEILKRKGYLEATMKEISDRVEFYLNKRAGEQLEVGTILFSNVYGKLAETSKVPELARKIMKQAEKKAHDQCADKEQKPNQQKNEEKKL</sequence>
<comment type="caution">
    <text evidence="7">The sequence shown here is derived from an EMBL/GenBank/DDBJ whole genome shotgun (WGS) entry which is preliminary data.</text>
</comment>
<evidence type="ECO:0000313" key="8">
    <source>
        <dbReference type="Proteomes" id="UP000440513"/>
    </source>
</evidence>
<dbReference type="AlphaFoldDB" id="A0A7X2TL10"/>
<evidence type="ECO:0000256" key="2">
    <source>
        <dbReference type="ARBA" id="ARBA00022603"/>
    </source>
</evidence>
<proteinExistence type="inferred from homology"/>
<comment type="similarity">
    <text evidence="5">Belongs to the CbiD family.</text>
</comment>
<comment type="function">
    <text evidence="5">Catalyzes the methylation of C-1 in cobalt-precorrin-5B to form cobalt-precorrin-6A.</text>
</comment>
<dbReference type="InterPro" id="IPR002748">
    <property type="entry name" value="CbiD"/>
</dbReference>
<evidence type="ECO:0000256" key="6">
    <source>
        <dbReference type="SAM" id="MobiDB-lite"/>
    </source>
</evidence>
<dbReference type="NCBIfam" id="TIGR00312">
    <property type="entry name" value="cbiD"/>
    <property type="match status" value="1"/>
</dbReference>
<evidence type="ECO:0000313" key="7">
    <source>
        <dbReference type="EMBL" id="MST66831.1"/>
    </source>
</evidence>
<keyword evidence="3 5" id="KW-0808">Transferase</keyword>
<keyword evidence="2 5" id="KW-0489">Methyltransferase</keyword>